<accession>A0A2G4R4H5</accession>
<dbReference type="InterPro" id="IPR036641">
    <property type="entry name" value="HPT_dom_sf"/>
</dbReference>
<keyword evidence="4" id="KW-1185">Reference proteome</keyword>
<dbReference type="EMBL" id="VJYU01000003">
    <property type="protein sequence ID" value="MBS4240449.1"/>
    <property type="molecule type" value="Genomic_DNA"/>
</dbReference>
<dbReference type="GeneID" id="77266125"/>
<dbReference type="SUPFAM" id="SSF47226">
    <property type="entry name" value="Histidine-containing phosphotransfer domain, HPT domain"/>
    <property type="match status" value="1"/>
</dbReference>
<dbReference type="EMBL" id="LDWY01000029">
    <property type="protein sequence ID" value="PHY91460.1"/>
    <property type="molecule type" value="Genomic_DNA"/>
</dbReference>
<reference evidence="1" key="3">
    <citation type="submission" date="2019-07" db="EMBL/GenBank/DDBJ databases">
        <authorList>
            <person name="Miller W.G."/>
        </authorList>
    </citation>
    <scope>NUCLEOTIDE SEQUENCE</scope>
    <source>
        <strain evidence="1">52/13</strain>
    </source>
</reference>
<dbReference type="AlphaFoldDB" id="A0A2G4R4H5"/>
<dbReference type="RefSeq" id="WP_099461192.1">
    <property type="nucleotide sequence ID" value="NZ_CP041617.1"/>
</dbReference>
<dbReference type="GO" id="GO:0000160">
    <property type="term" value="P:phosphorelay signal transduction system"/>
    <property type="evidence" value="ECO:0007669"/>
    <property type="project" value="InterPro"/>
</dbReference>
<comment type="caution">
    <text evidence="2">The sequence shown here is derived from an EMBL/GenBank/DDBJ whole genome shotgun (WGS) entry which is preliminary data.</text>
</comment>
<protein>
    <submittedName>
        <fullName evidence="2">Histidine phosphotransferase</fullName>
    </submittedName>
</protein>
<proteinExistence type="predicted"/>
<evidence type="ECO:0000313" key="2">
    <source>
        <dbReference type="EMBL" id="PHY91460.1"/>
    </source>
</evidence>
<gene>
    <name evidence="2" type="ORF">AA994_02525</name>
    <name evidence="1" type="ORF">CVU5213_01690</name>
</gene>
<dbReference type="Proteomes" id="UP000811399">
    <property type="component" value="Unassembled WGS sequence"/>
</dbReference>
<reference evidence="2" key="2">
    <citation type="submission" date="2015-06" db="EMBL/GenBank/DDBJ databases">
        <authorList>
            <person name="Hoefler B.C."/>
            <person name="Straight P.D."/>
        </authorList>
    </citation>
    <scope>NUCLEOTIDE SEQUENCE [LARGE SCALE GENOMIC DNA]</scope>
    <source>
        <strain evidence="2">73/13</strain>
    </source>
</reference>
<dbReference type="GO" id="GO:0016740">
    <property type="term" value="F:transferase activity"/>
    <property type="evidence" value="ECO:0007669"/>
    <property type="project" value="UniProtKB-KW"/>
</dbReference>
<evidence type="ECO:0000313" key="1">
    <source>
        <dbReference type="EMBL" id="MBS4240449.1"/>
    </source>
</evidence>
<dbReference type="Gene3D" id="1.20.120.160">
    <property type="entry name" value="HPT domain"/>
    <property type="match status" value="1"/>
</dbReference>
<sequence length="136" mass="15804">MGILTKLELEYDVDEVEKFLEFFRKMCDGFEPLIIKLGNDKMKYKEAINELETLAHNTAWAARRLSLDEVTDLCVFCEEMMAQAKRFEGPASEEFMDWMLLLGDQFEKYCKSYENDASVLAIFNPLIVNVPNVISR</sequence>
<reference evidence="1 4" key="4">
    <citation type="journal article" date="2021" name="Syst. Appl. Microbiol.">
        <title>nCampylobacter vulpis sp. nov. isolated from wild red foxes.</title>
        <authorList>
            <person name="Parisi A."/>
            <person name="Chiara M."/>
            <person name="Caffara M."/>
            <person name="Mion D."/>
            <person name="Miller W.G."/>
            <person name="Caruso M."/>
            <person name="Manzari C."/>
            <person name="Florio D."/>
            <person name="Capozzi L."/>
            <person name="D'Erchia A.M."/>
            <person name="Manzulli V."/>
            <person name="Zanoni R.G."/>
        </authorList>
    </citation>
    <scope>NUCLEOTIDE SEQUENCE [LARGE SCALE GENOMIC DNA]</scope>
    <source>
        <strain evidence="1 4">52/13</strain>
    </source>
</reference>
<keyword evidence="2" id="KW-0808">Transferase</keyword>
<evidence type="ECO:0000313" key="3">
    <source>
        <dbReference type="Proteomes" id="UP000237472"/>
    </source>
</evidence>
<dbReference type="OrthoDB" id="5339431at2"/>
<reference evidence="3" key="1">
    <citation type="submission" date="2015-06" db="EMBL/GenBank/DDBJ databases">
        <authorList>
            <person name="Parisi A."/>
            <person name="Chiara M."/>
            <person name="Florio D."/>
            <person name="Miccolupo A."/>
            <person name="Manzari C."/>
            <person name="Mion D."/>
            <person name="Caruso M."/>
            <person name="D'erchia A.M."/>
            <person name="Zanoni R."/>
        </authorList>
    </citation>
    <scope>NUCLEOTIDE SEQUENCE [LARGE SCALE GENOMIC DNA]</scope>
    <source>
        <strain evidence="3">73/13</strain>
    </source>
</reference>
<dbReference type="Proteomes" id="UP000237472">
    <property type="component" value="Unassembled WGS sequence"/>
</dbReference>
<evidence type="ECO:0000313" key="4">
    <source>
        <dbReference type="Proteomes" id="UP000811399"/>
    </source>
</evidence>
<name>A0A2G4R4H5_9BACT</name>
<organism evidence="2 3">
    <name type="scientific">Campylobacter vulpis</name>
    <dbReference type="NCBI Taxonomy" id="1655500"/>
    <lineage>
        <taxon>Bacteria</taxon>
        <taxon>Pseudomonadati</taxon>
        <taxon>Campylobacterota</taxon>
        <taxon>Epsilonproteobacteria</taxon>
        <taxon>Campylobacterales</taxon>
        <taxon>Campylobacteraceae</taxon>
        <taxon>Campylobacter</taxon>
    </lineage>
</organism>